<feature type="region of interest" description="Disordered" evidence="1">
    <location>
        <begin position="1"/>
        <end position="22"/>
    </location>
</feature>
<proteinExistence type="predicted"/>
<feature type="region of interest" description="Disordered" evidence="1">
    <location>
        <begin position="119"/>
        <end position="145"/>
    </location>
</feature>
<evidence type="ECO:0000313" key="2">
    <source>
        <dbReference type="EMBL" id="SEN07887.1"/>
    </source>
</evidence>
<protein>
    <submittedName>
        <fullName evidence="2">Uncharacterized protein</fullName>
    </submittedName>
</protein>
<reference evidence="2 3" key="1">
    <citation type="submission" date="2016-10" db="EMBL/GenBank/DDBJ databases">
        <authorList>
            <person name="de Groot N.N."/>
        </authorList>
    </citation>
    <scope>NUCLEOTIDE SEQUENCE [LARGE SCALE GENOMIC DNA]</scope>
    <source>
        <strain evidence="2 3">CGMCC 4.2026</strain>
    </source>
</reference>
<dbReference type="RefSeq" id="WP_075016046.1">
    <property type="nucleotide sequence ID" value="NZ_FODD01000001.1"/>
</dbReference>
<gene>
    <name evidence="2" type="ORF">SAMN05216267_1001167</name>
</gene>
<name>A0A1H8DMZ6_9ACTN</name>
<keyword evidence="3" id="KW-1185">Reference proteome</keyword>
<dbReference type="OrthoDB" id="7343197at2"/>
<organism evidence="2 3">
    <name type="scientific">Actinacidiphila rubida</name>
    <dbReference type="NCBI Taxonomy" id="310780"/>
    <lineage>
        <taxon>Bacteria</taxon>
        <taxon>Bacillati</taxon>
        <taxon>Actinomycetota</taxon>
        <taxon>Actinomycetes</taxon>
        <taxon>Kitasatosporales</taxon>
        <taxon>Streptomycetaceae</taxon>
        <taxon>Actinacidiphila</taxon>
    </lineage>
</organism>
<dbReference type="STRING" id="310780.SAMN05216267_1001167"/>
<dbReference type="Proteomes" id="UP000181951">
    <property type="component" value="Unassembled WGS sequence"/>
</dbReference>
<evidence type="ECO:0000313" key="3">
    <source>
        <dbReference type="Proteomes" id="UP000181951"/>
    </source>
</evidence>
<accession>A0A1H8DMZ6</accession>
<sequence length="447" mass="48251">MSRHRRRPRDWHPLAASDPVPGDPDAILDEVAHMRQVALMLRGEARDLRVIGQGDGLKGRYADALRHGADGLEVHLRETAERYERVHGHLTSWAHALEDLQTEADRILRNARTVAEVNGLDENGHGHESGGGNEHGSGGDDPLQGHRASLAKVVAQHEERAAHYAALIRHEIDDKIKDSPWEWFKDAVDDWSGAISLAVDAMSYAATVIALVAIATTPAGWVAGLAIWLSVGVLSGHLLLAAAGDGSWADIAMDVFGLLTMRIGTVALNRLRGVREATKLAAQLAAEEEAAANSARATRTLRDRASAVVNRRGATRAERSRARHARNIARAANQRVGREAAESEAAVPMAQASRWEAASVGGDVEEANHFKDVKRLRAAYPRSPEVQRASNGAERAHRMFKGAWIAASASDGTDKLLGSSDVIPQKPAFGPYGDLKNRCSKEVGSAW</sequence>
<dbReference type="EMBL" id="FODD01000001">
    <property type="protein sequence ID" value="SEN07887.1"/>
    <property type="molecule type" value="Genomic_DNA"/>
</dbReference>
<evidence type="ECO:0000256" key="1">
    <source>
        <dbReference type="SAM" id="MobiDB-lite"/>
    </source>
</evidence>
<dbReference type="AlphaFoldDB" id="A0A1H8DMZ6"/>